<protein>
    <recommendedName>
        <fullName evidence="8">Probable DNA 3'-5' helicase RecG</fullName>
    </recommendedName>
</protein>
<dbReference type="AlphaFoldDB" id="G9WMQ7"/>
<dbReference type="InterPro" id="IPR027417">
    <property type="entry name" value="P-loop_NTPase"/>
</dbReference>
<dbReference type="InterPro" id="IPR033454">
    <property type="entry name" value="RecG_wedge"/>
</dbReference>
<dbReference type="Gene3D" id="3.40.50.300">
    <property type="entry name" value="P-loop containing nucleotide triphosphate hydrolases"/>
    <property type="match status" value="2"/>
</dbReference>
<dbReference type="GO" id="GO:0006281">
    <property type="term" value="P:DNA repair"/>
    <property type="evidence" value="ECO:0007669"/>
    <property type="project" value="UniProtKB-KW"/>
</dbReference>
<keyword evidence="2" id="KW-0227">DNA damage</keyword>
<keyword evidence="6" id="KW-0238">DNA-binding</keyword>
<dbReference type="PANTHER" id="PTHR47964">
    <property type="entry name" value="ATP-DEPENDENT DNA HELICASE HOMOLOG RECG, CHLOROPLASTIC"/>
    <property type="match status" value="1"/>
</dbReference>
<accession>G9WMQ7</accession>
<keyword evidence="7" id="KW-0234">DNA repair</keyword>
<dbReference type="SUPFAM" id="SSF52540">
    <property type="entry name" value="P-loop containing nucleoside triphosphate hydrolases"/>
    <property type="match status" value="2"/>
</dbReference>
<feature type="domain" description="Helicase ATP-binding" evidence="9">
    <location>
        <begin position="269"/>
        <end position="427"/>
    </location>
</feature>
<evidence type="ECO:0000256" key="1">
    <source>
        <dbReference type="ARBA" id="ARBA00022741"/>
    </source>
</evidence>
<feature type="domain" description="Helicase C-terminal" evidence="10">
    <location>
        <begin position="436"/>
        <end position="606"/>
    </location>
</feature>
<dbReference type="InterPro" id="IPR014001">
    <property type="entry name" value="Helicase_ATP-bd"/>
</dbReference>
<reference evidence="11" key="2">
    <citation type="submission" date="2013-03" db="EMBL/GenBank/DDBJ databases">
        <title>The Genome Sequence of Oribacterium sp. ACB1.</title>
        <authorList>
            <consortium name="The Broad Institute Genomics Platform"/>
            <consortium name="The Broad Institute Genome Sequencing Center for Infectious Disease"/>
            <person name="Earl A."/>
            <person name="Ward D."/>
            <person name="Feldgarden M."/>
            <person name="Gevers D."/>
            <person name="Sizova M."/>
            <person name="Hazen A."/>
            <person name="Epstein S."/>
            <person name="Walker B."/>
            <person name="Young S."/>
            <person name="Zeng Q."/>
            <person name="Gargeya S."/>
            <person name="Fitzgerald M."/>
            <person name="Haas B."/>
            <person name="Abouelleil A."/>
            <person name="Allen A.W."/>
            <person name="Alvarado L."/>
            <person name="Arachchi H.M."/>
            <person name="Berlin A.M."/>
            <person name="Chapman S.B."/>
            <person name="Gainer-Dewar J."/>
            <person name="Goldberg J."/>
            <person name="Griggs A."/>
            <person name="Gujja S."/>
            <person name="Hansen M."/>
            <person name="Howarth C."/>
            <person name="Imamovic A."/>
            <person name="Ireland A."/>
            <person name="Larimer J."/>
            <person name="McCowan C."/>
            <person name="Murphy C."/>
            <person name="Pearson M."/>
            <person name="Poon T.W."/>
            <person name="Priest M."/>
            <person name="Roberts A."/>
            <person name="Saif S."/>
            <person name="Shea T."/>
            <person name="Sisk P."/>
            <person name="Sykes S."/>
            <person name="Wortman J."/>
            <person name="Nusbaum C."/>
            <person name="Birren B."/>
        </authorList>
    </citation>
    <scope>NUCLEOTIDE SEQUENCE [LARGE SCALE GENOMIC DNA]</scope>
    <source>
        <strain evidence="11">ACB1</strain>
    </source>
</reference>
<dbReference type="InterPro" id="IPR045562">
    <property type="entry name" value="RecG_dom3_C"/>
</dbReference>
<keyword evidence="1" id="KW-0547">Nucleotide-binding</keyword>
<dbReference type="InterPro" id="IPR012340">
    <property type="entry name" value="NA-bd_OB-fold"/>
</dbReference>
<dbReference type="Pfam" id="PF19833">
    <property type="entry name" value="RecG_dom3_C"/>
    <property type="match status" value="1"/>
</dbReference>
<evidence type="ECO:0000259" key="10">
    <source>
        <dbReference type="PROSITE" id="PS51194"/>
    </source>
</evidence>
<dbReference type="Pfam" id="PF17191">
    <property type="entry name" value="RecG_wedge"/>
    <property type="match status" value="1"/>
</dbReference>
<dbReference type="RefSeq" id="WP_009534501.1">
    <property type="nucleotide sequence ID" value="NZ_KE148312.1"/>
</dbReference>
<evidence type="ECO:0000256" key="3">
    <source>
        <dbReference type="ARBA" id="ARBA00022801"/>
    </source>
</evidence>
<dbReference type="GO" id="GO:0003677">
    <property type="term" value="F:DNA binding"/>
    <property type="evidence" value="ECO:0007669"/>
    <property type="project" value="UniProtKB-KW"/>
</dbReference>
<comment type="caution">
    <text evidence="11">The sequence shown here is derived from an EMBL/GenBank/DDBJ whole genome shotgun (WGS) entry which is preliminary data.</text>
</comment>
<dbReference type="Pfam" id="PF00270">
    <property type="entry name" value="DEAD"/>
    <property type="match status" value="1"/>
</dbReference>
<evidence type="ECO:0000313" key="11">
    <source>
        <dbReference type="EMBL" id="EHL11810.1"/>
    </source>
</evidence>
<evidence type="ECO:0000256" key="5">
    <source>
        <dbReference type="ARBA" id="ARBA00022840"/>
    </source>
</evidence>
<dbReference type="Gene3D" id="2.40.50.140">
    <property type="entry name" value="Nucleic acid-binding proteins"/>
    <property type="match status" value="1"/>
</dbReference>
<dbReference type="GO" id="GO:0003678">
    <property type="term" value="F:DNA helicase activity"/>
    <property type="evidence" value="ECO:0007669"/>
    <property type="project" value="TreeGrafter"/>
</dbReference>
<dbReference type="PATRIC" id="fig|796943.3.peg.1037"/>
<dbReference type="InterPro" id="IPR047112">
    <property type="entry name" value="RecG/Mfd"/>
</dbReference>
<keyword evidence="12" id="KW-1185">Reference proteome</keyword>
<evidence type="ECO:0000256" key="4">
    <source>
        <dbReference type="ARBA" id="ARBA00022806"/>
    </source>
</evidence>
<dbReference type="PROSITE" id="PS51194">
    <property type="entry name" value="HELICASE_CTER"/>
    <property type="match status" value="1"/>
</dbReference>
<dbReference type="PANTHER" id="PTHR47964:SF1">
    <property type="entry name" value="ATP-DEPENDENT DNA HELICASE HOMOLOG RECG, CHLOROPLASTIC"/>
    <property type="match status" value="1"/>
</dbReference>
<dbReference type="SMART" id="SM00487">
    <property type="entry name" value="DEXDc"/>
    <property type="match status" value="1"/>
</dbReference>
<dbReference type="GO" id="GO:0005524">
    <property type="term" value="F:ATP binding"/>
    <property type="evidence" value="ECO:0007669"/>
    <property type="project" value="UniProtKB-KW"/>
</dbReference>
<evidence type="ECO:0000256" key="7">
    <source>
        <dbReference type="ARBA" id="ARBA00023204"/>
    </source>
</evidence>
<dbReference type="SUPFAM" id="SSF50249">
    <property type="entry name" value="Nucleic acid-binding proteins"/>
    <property type="match status" value="1"/>
</dbReference>
<keyword evidence="5" id="KW-0067">ATP-binding</keyword>
<dbReference type="CDD" id="cd04488">
    <property type="entry name" value="RecG_wedge_OBF"/>
    <property type="match status" value="1"/>
</dbReference>
<evidence type="ECO:0000259" key="9">
    <source>
        <dbReference type="PROSITE" id="PS51192"/>
    </source>
</evidence>
<dbReference type="InterPro" id="IPR001650">
    <property type="entry name" value="Helicase_C-like"/>
</dbReference>
<reference evidence="11" key="1">
    <citation type="submission" date="2011-08" db="EMBL/GenBank/DDBJ databases">
        <authorList>
            <consortium name="The Broad Institute Genome Sequencing Platform"/>
            <person name="Earl A."/>
            <person name="Ward D."/>
            <person name="Feldgarden M."/>
            <person name="Gevers D."/>
            <person name="Sizova M."/>
            <person name="Hazen A."/>
            <person name="Epstein S."/>
            <person name="Young S.K."/>
            <person name="Zeng Q."/>
            <person name="Gargeya S."/>
            <person name="Fitzgerald M."/>
            <person name="Haas B."/>
            <person name="Abouelleil A."/>
            <person name="Alvarado L."/>
            <person name="Arachchi H.M."/>
            <person name="Berlin A."/>
            <person name="Brown A."/>
            <person name="Chapman S.B."/>
            <person name="Chen Z."/>
            <person name="Dunbar C."/>
            <person name="Freedman E."/>
            <person name="Gearin G."/>
            <person name="Gellesch M."/>
            <person name="Goldberg J."/>
            <person name="Griggs A."/>
            <person name="Gujja S."/>
            <person name="Heiman D."/>
            <person name="Howarth C."/>
            <person name="Larson L."/>
            <person name="Lui A."/>
            <person name="MacDonald P.J.P."/>
            <person name="Montmayeur A."/>
            <person name="Murphy C."/>
            <person name="Neiman D."/>
            <person name="Pearson M."/>
            <person name="Priest M."/>
            <person name="Roberts A."/>
            <person name="Saif S."/>
            <person name="Shea T."/>
            <person name="Shenoy N."/>
            <person name="Sisk P."/>
            <person name="Stolte C."/>
            <person name="Sykes S."/>
            <person name="Wortman J."/>
            <person name="Nusbaum C."/>
            <person name="Birren B."/>
        </authorList>
    </citation>
    <scope>NUCLEOTIDE SEQUENCE</scope>
    <source>
        <strain evidence="11">ACB1</strain>
    </source>
</reference>
<dbReference type="SMART" id="SM00490">
    <property type="entry name" value="HELICc"/>
    <property type="match status" value="1"/>
</dbReference>
<evidence type="ECO:0000256" key="2">
    <source>
        <dbReference type="ARBA" id="ARBA00022763"/>
    </source>
</evidence>
<keyword evidence="3" id="KW-0378">Hydrolase</keyword>
<evidence type="ECO:0000313" key="12">
    <source>
        <dbReference type="Proteomes" id="UP000018461"/>
    </source>
</evidence>
<evidence type="ECO:0000256" key="8">
    <source>
        <dbReference type="ARBA" id="ARBA00049819"/>
    </source>
</evidence>
<dbReference type="EMBL" id="AFZC02000003">
    <property type="protein sequence ID" value="EHL11810.1"/>
    <property type="molecule type" value="Genomic_DNA"/>
</dbReference>
<dbReference type="Proteomes" id="UP000018461">
    <property type="component" value="Unassembled WGS sequence"/>
</dbReference>
<gene>
    <name evidence="11" type="ORF">HMPREF9625_00640</name>
</gene>
<keyword evidence="4 11" id="KW-0347">Helicase</keyword>
<organism evidence="11 12">
    <name type="scientific">Oribacterium parvum ACB1</name>
    <dbReference type="NCBI Taxonomy" id="796943"/>
    <lineage>
        <taxon>Bacteria</taxon>
        <taxon>Bacillati</taxon>
        <taxon>Bacillota</taxon>
        <taxon>Clostridia</taxon>
        <taxon>Lachnospirales</taxon>
        <taxon>Lachnospiraceae</taxon>
        <taxon>Oribacterium</taxon>
    </lineage>
</organism>
<dbReference type="Pfam" id="PF00271">
    <property type="entry name" value="Helicase_C"/>
    <property type="match status" value="1"/>
</dbReference>
<dbReference type="GO" id="GO:0016787">
    <property type="term" value="F:hydrolase activity"/>
    <property type="evidence" value="ECO:0007669"/>
    <property type="project" value="UniProtKB-KW"/>
</dbReference>
<dbReference type="PROSITE" id="PS51192">
    <property type="entry name" value="HELICASE_ATP_BIND_1"/>
    <property type="match status" value="1"/>
</dbReference>
<dbReference type="InterPro" id="IPR011545">
    <property type="entry name" value="DEAD/DEAH_box_helicase_dom"/>
</dbReference>
<name>G9WMQ7_9FIRM</name>
<dbReference type="STRING" id="796943.HMPREF9625_00640"/>
<sequence length="673" mass="77702">MLSDGIEKIKGVGEKTTALFHKAGIYTKEELLNGFPISYIDYPPVSRIVDAREKEWMAFSAVLQEDFRGRPGTAKEILLARAFDSSGEITLQFFHAPYIRKTVKKGMHFVFYGQVKEFQGRYYLQQPKYFSIEDYREKRKLLEAVYSSAKGIKNYIRRRAIAELFKEDFACSDVFSEGELERLSLPDKKESLRLLHFPENFQEREKGRKRLAFEELFFYSLYLEKEEKEYKAEKELSLYEEGEEKNFFSYFPFSLTASQKDCILEMNTELLRKQRIYRFIEGDVGSGKTVIAFYLIYLTINRGKQAAFMAPTEILARQHYENALKLFPDRIVLLLGSTSQKEKREIYKGIAKGEILAVFGTQSLIQEGLSFSALESIVIDEQHRFGVKERLKLEKKGNCPHTLFLSATPIPRSLAKLLYGSLPLSVLKEKPADRLPIKNALIHKEEQQKAFSFILEEIKKGRQAYVICPMIEENESLPVEAVLSYRKVLRKFFPEDIRIGVLHGKLRSEEKEAVMAAFKRGETEILLSTTVVEVGVDVANATVMLIENAERFGLAQLHQLRGRVGRSALQSYCIFLDRKDDEKSRERLEIMKNSNDGFAIAKEDLRLRGPGDLFFGERQSGELQFSMADPILDEELFRIAREEAMQMLKADPELKKHPKVQEEFFKMITTDTP</sequence>
<proteinExistence type="predicted"/>
<dbReference type="HOGENOM" id="CLU_005122_7_1_9"/>
<evidence type="ECO:0000256" key="6">
    <source>
        <dbReference type="ARBA" id="ARBA00023125"/>
    </source>
</evidence>